<reference evidence="1" key="1">
    <citation type="submission" date="2019-02" db="EMBL/GenBank/DDBJ databases">
        <authorList>
            <person name="Gruber-Vodicka R. H."/>
            <person name="Seah K. B. B."/>
        </authorList>
    </citation>
    <scope>NUCLEOTIDE SEQUENCE</scope>
    <source>
        <strain evidence="1">BECK_M6</strain>
    </source>
</reference>
<name>A0A450UBV0_9GAMM</name>
<dbReference type="AlphaFoldDB" id="A0A450UBV0"/>
<dbReference type="EMBL" id="CAADFH010000008">
    <property type="protein sequence ID" value="VFJ89695.1"/>
    <property type="molecule type" value="Genomic_DNA"/>
</dbReference>
<sequence length="177" mass="19534">MGLIDLFIFRSSSRMRRILQNTYFALPMHESCFVGSRRSFASARIGLSNPRDKNIKTLDVTSLVDTGALHLCIPEHVALQLRLDELYKREVTTADGKKHLVPYMGPLIVTFENRACFSGAMVFGDQVLLGAIPMEDMDVLVSPSQQALIVNPESPNIAMSIAKSAYSEARDADSNGI</sequence>
<accession>A0A450UBV0</accession>
<dbReference type="GO" id="GO:0006508">
    <property type="term" value="P:proteolysis"/>
    <property type="evidence" value="ECO:0007669"/>
    <property type="project" value="UniProtKB-KW"/>
</dbReference>
<protein>
    <submittedName>
        <fullName evidence="1">Clan AA aspartic protease, AF_0612 family</fullName>
    </submittedName>
</protein>
<proteinExistence type="predicted"/>
<dbReference type="InterPro" id="IPR022274">
    <property type="entry name" value="Peptidase_asp_AF0612"/>
</dbReference>
<dbReference type="NCBIfam" id="TIGR03698">
    <property type="entry name" value="clan_AA_DTGF"/>
    <property type="match status" value="1"/>
</dbReference>
<gene>
    <name evidence="1" type="ORF">BECKLFY1418A_GA0070994_100850</name>
</gene>
<keyword evidence="1" id="KW-0645">Protease</keyword>
<keyword evidence="1" id="KW-0378">Hydrolase</keyword>
<dbReference type="GO" id="GO:0008233">
    <property type="term" value="F:peptidase activity"/>
    <property type="evidence" value="ECO:0007669"/>
    <property type="project" value="UniProtKB-KW"/>
</dbReference>
<organism evidence="1">
    <name type="scientific">Candidatus Kentrum sp. LFY</name>
    <dbReference type="NCBI Taxonomy" id="2126342"/>
    <lineage>
        <taxon>Bacteria</taxon>
        <taxon>Pseudomonadati</taxon>
        <taxon>Pseudomonadota</taxon>
        <taxon>Gammaproteobacteria</taxon>
        <taxon>Candidatus Kentrum</taxon>
    </lineage>
</organism>
<evidence type="ECO:0000313" key="1">
    <source>
        <dbReference type="EMBL" id="VFJ89695.1"/>
    </source>
</evidence>